<evidence type="ECO:0000313" key="2">
    <source>
        <dbReference type="EMBL" id="MBC5723461.1"/>
    </source>
</evidence>
<sequence length="117" mass="13406">MKHPFNYLSLAALPALASLLYFPTGERDYLCFLGFLVFLRYLWVNPDELFLLSVRKAATGAFLLQFALIWPCLFLFHFLAPQANPMPQALGISWAAGVIFFCLYHSWLEWREAGGLE</sequence>
<evidence type="ECO:0000256" key="1">
    <source>
        <dbReference type="SAM" id="Phobius"/>
    </source>
</evidence>
<dbReference type="RefSeq" id="WP_147571987.1">
    <property type="nucleotide sequence ID" value="NZ_JACOPO010000009.1"/>
</dbReference>
<reference evidence="2" key="1">
    <citation type="submission" date="2020-08" db="EMBL/GenBank/DDBJ databases">
        <title>Genome public.</title>
        <authorList>
            <person name="Liu C."/>
            <person name="Sun Q."/>
        </authorList>
    </citation>
    <scope>NUCLEOTIDE SEQUENCE</scope>
    <source>
        <strain evidence="2">NSJ-23</strain>
    </source>
</reference>
<accession>A0A8J6J9S3</accession>
<name>A0A8J6J9S3_9FIRM</name>
<dbReference type="AlphaFoldDB" id="A0A8J6J9S3"/>
<keyword evidence="3" id="KW-1185">Reference proteome</keyword>
<organism evidence="2 3">
    <name type="scientific">Flintibacter hominis</name>
    <dbReference type="NCBI Taxonomy" id="2763048"/>
    <lineage>
        <taxon>Bacteria</taxon>
        <taxon>Bacillati</taxon>
        <taxon>Bacillota</taxon>
        <taxon>Clostridia</taxon>
        <taxon>Eubacteriales</taxon>
        <taxon>Flintibacter</taxon>
    </lineage>
</organism>
<protein>
    <submittedName>
        <fullName evidence="2">DUF3796 domain-containing protein</fullName>
    </submittedName>
</protein>
<dbReference type="Proteomes" id="UP000628736">
    <property type="component" value="Unassembled WGS sequence"/>
</dbReference>
<comment type="caution">
    <text evidence="2">The sequence shown here is derived from an EMBL/GenBank/DDBJ whole genome shotgun (WGS) entry which is preliminary data.</text>
</comment>
<feature type="transmembrane region" description="Helical" evidence="1">
    <location>
        <begin position="29"/>
        <end position="45"/>
    </location>
</feature>
<proteinExistence type="predicted"/>
<feature type="transmembrane region" description="Helical" evidence="1">
    <location>
        <begin position="6"/>
        <end position="22"/>
    </location>
</feature>
<gene>
    <name evidence="2" type="ORF">H8S11_11645</name>
</gene>
<dbReference type="EMBL" id="JACOPO010000009">
    <property type="protein sequence ID" value="MBC5723461.1"/>
    <property type="molecule type" value="Genomic_DNA"/>
</dbReference>
<keyword evidence="1" id="KW-1133">Transmembrane helix</keyword>
<evidence type="ECO:0000313" key="3">
    <source>
        <dbReference type="Proteomes" id="UP000628736"/>
    </source>
</evidence>
<feature type="transmembrane region" description="Helical" evidence="1">
    <location>
        <begin position="89"/>
        <end position="107"/>
    </location>
</feature>
<keyword evidence="1" id="KW-0812">Transmembrane</keyword>
<feature type="transmembrane region" description="Helical" evidence="1">
    <location>
        <begin position="57"/>
        <end position="80"/>
    </location>
</feature>
<keyword evidence="1" id="KW-0472">Membrane</keyword>